<evidence type="ECO:0000313" key="4">
    <source>
        <dbReference type="EMBL" id="GJM56020.1"/>
    </source>
</evidence>
<organism evidence="4 5">
    <name type="scientific">Granulimonas faecalis</name>
    <dbReference type="NCBI Taxonomy" id="2894155"/>
    <lineage>
        <taxon>Bacteria</taxon>
        <taxon>Bacillati</taxon>
        <taxon>Actinomycetota</taxon>
        <taxon>Coriobacteriia</taxon>
        <taxon>Coriobacteriales</taxon>
        <taxon>Kribbibacteriaceae</taxon>
        <taxon>Granulimonas</taxon>
    </lineage>
</organism>
<dbReference type="EMBL" id="BQKC01000001">
    <property type="protein sequence ID" value="GJM56020.1"/>
    <property type="molecule type" value="Genomic_DNA"/>
</dbReference>
<evidence type="ECO:0000313" key="5">
    <source>
        <dbReference type="Proteomes" id="UP001055025"/>
    </source>
</evidence>
<evidence type="ECO:0000259" key="3">
    <source>
        <dbReference type="Pfam" id="PF11795"/>
    </source>
</evidence>
<accession>A0AAV5B6M9</accession>
<dbReference type="Proteomes" id="UP001055025">
    <property type="component" value="Unassembled WGS sequence"/>
</dbReference>
<reference evidence="4" key="1">
    <citation type="journal article" date="2022" name="Int. J. Syst. Evol. Microbiol.">
        <title>Granulimonas faecalis gen. nov., sp. nov., and Leptogranulimonas caecicola gen. nov., sp. nov., novel lactate-producing Atopobiaceae bacteria isolated from mouse intestines, and an emended description of the family Atopobiaceae.</title>
        <authorList>
            <person name="Morinaga K."/>
            <person name="Kusada H."/>
            <person name="Sakamoto S."/>
            <person name="Murakami T."/>
            <person name="Toyoda A."/>
            <person name="Mori H."/>
            <person name="Meng X.Y."/>
            <person name="Takashino M."/>
            <person name="Murotomi K."/>
            <person name="Tamaki H."/>
        </authorList>
    </citation>
    <scope>NUCLEOTIDE SEQUENCE</scope>
    <source>
        <strain evidence="4">OPF53</strain>
    </source>
</reference>
<feature type="region of interest" description="Disordered" evidence="1">
    <location>
        <begin position="399"/>
        <end position="423"/>
    </location>
</feature>
<feature type="domain" description="Wadjet protein JetD C-terminal" evidence="2">
    <location>
        <begin position="246"/>
        <end position="391"/>
    </location>
</feature>
<dbReference type="InterPro" id="IPR024534">
    <property type="entry name" value="JetD_C"/>
</dbReference>
<keyword evidence="5" id="KW-1185">Reference proteome</keyword>
<dbReference type="Pfam" id="PF11795">
    <property type="entry name" value="DUF3322"/>
    <property type="match status" value="1"/>
</dbReference>
<proteinExistence type="predicted"/>
<feature type="domain" description="DUF3322" evidence="3">
    <location>
        <begin position="13"/>
        <end position="193"/>
    </location>
</feature>
<protein>
    <recommendedName>
        <fullName evidence="6">Wadjet protein JetD C-terminal domain-containing protein</fullName>
    </recommendedName>
</protein>
<dbReference type="InterPro" id="IPR024537">
    <property type="entry name" value="DUF3322"/>
</dbReference>
<evidence type="ECO:0000256" key="1">
    <source>
        <dbReference type="SAM" id="MobiDB-lite"/>
    </source>
</evidence>
<gene>
    <name evidence="4" type="ORF">ATOP_16750</name>
</gene>
<sequence length="464" mass="50893">MTQERRYPTFGEVRFSVLRHFEARRFAYAAALLRDAEPPEPFDLDLGAPSQQELNTGPQPWLEAADELDRAIAEARLPHTAVPRTDPATGAPMELPAALVGLTPEDVSRLSGPFSATMSRLNAHARAFRPYGPFSAGEAEELLCLSECWDREGIKLLLEVADWFLTHDPTGLTARQLPVDGLGSKWLDDRDRRRCVLLLTHRRGLGLSERERVWQWRLLDPAWASDPGHPRFAFALSGDAPWEPPYEPRTVVVSENRDSMEAFPLSVPGAVCLWGQGATAPRALDDLPWLAAAEHVYYWGDIDAAGLEIADRFVAACEARGVAARTLAMDGGTYRRFSRFGVDVDEGARRAARLDHLNGADRILYKRLCSKDCPGPRRVEQEKVPYEWVLSQMAETGGPAVRQAAGGGTAGSGEPDRRGATGTTVTVHLSPEQMELVSDAARAASMGVAAYVRAMALEAADGWE</sequence>
<dbReference type="Pfam" id="PF09983">
    <property type="entry name" value="JetD_C"/>
    <property type="match status" value="1"/>
</dbReference>
<dbReference type="RefSeq" id="WP_251164170.1">
    <property type="nucleotide sequence ID" value="NZ_BQKC01000001.1"/>
</dbReference>
<dbReference type="AlphaFoldDB" id="A0AAV5B6M9"/>
<evidence type="ECO:0008006" key="6">
    <source>
        <dbReference type="Google" id="ProtNLM"/>
    </source>
</evidence>
<name>A0AAV5B6M9_9ACTN</name>
<comment type="caution">
    <text evidence="4">The sequence shown here is derived from an EMBL/GenBank/DDBJ whole genome shotgun (WGS) entry which is preliminary data.</text>
</comment>
<evidence type="ECO:0000259" key="2">
    <source>
        <dbReference type="Pfam" id="PF09983"/>
    </source>
</evidence>